<evidence type="ECO:0000259" key="7">
    <source>
        <dbReference type="Pfam" id="PF10035"/>
    </source>
</evidence>
<keyword evidence="4 6" id="KW-1133">Transmembrane helix</keyword>
<dbReference type="Pfam" id="PF02588">
    <property type="entry name" value="YitT_membrane"/>
    <property type="match status" value="1"/>
</dbReference>
<organism evidence="8 9">
    <name type="scientific">Gemelliphila asaccharolytica</name>
    <dbReference type="NCBI Taxonomy" id="502393"/>
    <lineage>
        <taxon>Bacteria</taxon>
        <taxon>Bacillati</taxon>
        <taxon>Bacillota</taxon>
        <taxon>Bacilli</taxon>
        <taxon>Bacillales</taxon>
        <taxon>Gemellaceae</taxon>
        <taxon>Gemelliphila</taxon>
    </lineage>
</organism>
<feature type="transmembrane region" description="Helical" evidence="6">
    <location>
        <begin position="88"/>
        <end position="106"/>
    </location>
</feature>
<reference evidence="8 9" key="1">
    <citation type="submission" date="2016-01" db="EMBL/GenBank/DDBJ databases">
        <authorList>
            <person name="Mitreva M."/>
            <person name="Pepin K.H."/>
            <person name="Mihindukulasuriya K.A."/>
            <person name="Fulton R."/>
            <person name="Fronick C."/>
            <person name="O'Laughlin M."/>
            <person name="Miner T."/>
            <person name="Herter B."/>
            <person name="Rosa B.A."/>
            <person name="Cordes M."/>
            <person name="Tomlinson C."/>
            <person name="Wollam A."/>
            <person name="Palsikar V.B."/>
            <person name="Mardis E.R."/>
            <person name="Wilson R.K."/>
        </authorList>
    </citation>
    <scope>NUCLEOTIDE SEQUENCE [LARGE SCALE GENOMIC DNA]</scope>
    <source>
        <strain evidence="8 9">KA00071</strain>
    </source>
</reference>
<feature type="transmembrane region" description="Helical" evidence="6">
    <location>
        <begin position="20"/>
        <end position="39"/>
    </location>
</feature>
<feature type="transmembrane region" description="Helical" evidence="6">
    <location>
        <begin position="118"/>
        <end position="139"/>
    </location>
</feature>
<dbReference type="Gene3D" id="3.30.70.120">
    <property type="match status" value="1"/>
</dbReference>
<feature type="domain" description="DUF2179" evidence="7">
    <location>
        <begin position="232"/>
        <end position="286"/>
    </location>
</feature>
<comment type="caution">
    <text evidence="8">The sequence shown here is derived from an EMBL/GenBank/DDBJ whole genome shotgun (WGS) entry which is preliminary data.</text>
</comment>
<dbReference type="InterPro" id="IPR015867">
    <property type="entry name" value="N-reg_PII/ATP_PRibTrfase_C"/>
</dbReference>
<evidence type="ECO:0000256" key="3">
    <source>
        <dbReference type="ARBA" id="ARBA00022692"/>
    </source>
</evidence>
<keyword evidence="9" id="KW-1185">Reference proteome</keyword>
<evidence type="ECO:0000256" key="2">
    <source>
        <dbReference type="ARBA" id="ARBA00022475"/>
    </source>
</evidence>
<evidence type="ECO:0000256" key="4">
    <source>
        <dbReference type="ARBA" id="ARBA00022989"/>
    </source>
</evidence>
<keyword evidence="3 6" id="KW-0812">Transmembrane</keyword>
<evidence type="ECO:0000256" key="5">
    <source>
        <dbReference type="ARBA" id="ARBA00023136"/>
    </source>
</evidence>
<dbReference type="InterPro" id="IPR051461">
    <property type="entry name" value="UPF0750_membrane"/>
</dbReference>
<dbReference type="PANTHER" id="PTHR33545:SF10">
    <property type="entry name" value="UPF0750 MEMBRANE PROTEIN YPJC"/>
    <property type="match status" value="1"/>
</dbReference>
<evidence type="ECO:0000313" key="8">
    <source>
        <dbReference type="EMBL" id="KXB55621.1"/>
    </source>
</evidence>
<keyword evidence="5 6" id="KW-0472">Membrane</keyword>
<name>A0ABR5TKG7_9BACL</name>
<dbReference type="EMBL" id="LSDB01000067">
    <property type="protein sequence ID" value="KXB55621.1"/>
    <property type="molecule type" value="Genomic_DNA"/>
</dbReference>
<dbReference type="Pfam" id="PF10035">
    <property type="entry name" value="DUF2179"/>
    <property type="match status" value="1"/>
</dbReference>
<dbReference type="PANTHER" id="PTHR33545">
    <property type="entry name" value="UPF0750 MEMBRANE PROTEIN YITT-RELATED"/>
    <property type="match status" value="1"/>
</dbReference>
<protein>
    <recommendedName>
        <fullName evidence="7">DUF2179 domain-containing protein</fullName>
    </recommendedName>
</protein>
<dbReference type="PIRSF" id="PIRSF006483">
    <property type="entry name" value="Membrane_protein_YitT"/>
    <property type="match status" value="1"/>
</dbReference>
<gene>
    <name evidence="8" type="ORF">HMPREF1871_01181</name>
</gene>
<feature type="transmembrane region" description="Helical" evidence="6">
    <location>
        <begin position="51"/>
        <end position="76"/>
    </location>
</feature>
<comment type="subcellular location">
    <subcellularLocation>
        <location evidence="1">Cell membrane</location>
        <topology evidence="1">Multi-pass membrane protein</topology>
    </subcellularLocation>
</comment>
<keyword evidence="2" id="KW-1003">Cell membrane</keyword>
<sequence length="298" mass="33065">MQKNKLNSKKKNYKKLIKELILISLGCAVYGFSFTHLIIPSKMAEGGGAGIALLLHYLFNVPASMCNLLVNIPLLIIGYKFLDKRTMLYTIYGILMISGWVGFFEVVRVPIDLGGDRFLAALFGGLMAGSGLSLTFSNGGSTGGIDILAIMMNRFYKIPIGRAIQIMDAIIIIGTLLVIKELPPILYTTIYIYVFTKVLDYILEGGLSGKAVMIISPKIEEISKEISTKMDRGMTYLKGEGSYSKKDIKIGYCAISLKEIKEIKEIIYSIDERAFVTINDVHDILGEGFSFKPKKKRI</sequence>
<dbReference type="InterPro" id="IPR019264">
    <property type="entry name" value="DUF2179"/>
</dbReference>
<dbReference type="CDD" id="cd16380">
    <property type="entry name" value="YitT_C"/>
    <property type="match status" value="1"/>
</dbReference>
<evidence type="ECO:0000256" key="6">
    <source>
        <dbReference type="SAM" id="Phobius"/>
    </source>
</evidence>
<proteinExistence type="predicted"/>
<accession>A0ABR5TKG7</accession>
<evidence type="ECO:0000256" key="1">
    <source>
        <dbReference type="ARBA" id="ARBA00004651"/>
    </source>
</evidence>
<evidence type="ECO:0000313" key="9">
    <source>
        <dbReference type="Proteomes" id="UP000070467"/>
    </source>
</evidence>
<dbReference type="Proteomes" id="UP000070467">
    <property type="component" value="Unassembled WGS sequence"/>
</dbReference>
<dbReference type="InterPro" id="IPR003740">
    <property type="entry name" value="YitT"/>
</dbReference>
<dbReference type="RefSeq" id="WP_066131045.1">
    <property type="nucleotide sequence ID" value="NZ_KQ959908.1"/>
</dbReference>